<evidence type="ECO:0000259" key="2">
    <source>
        <dbReference type="Pfam" id="PF04059"/>
    </source>
</evidence>
<proteinExistence type="predicted"/>
<gene>
    <name evidence="3" type="ORF">FPE_LOCUS11480</name>
</gene>
<dbReference type="InterPro" id="IPR035979">
    <property type="entry name" value="RBD_domain_sf"/>
</dbReference>
<dbReference type="Pfam" id="PF04059">
    <property type="entry name" value="RRM_2"/>
    <property type="match status" value="1"/>
</dbReference>
<dbReference type="SUPFAM" id="SSF54928">
    <property type="entry name" value="RNA-binding domain, RBD"/>
    <property type="match status" value="1"/>
</dbReference>
<feature type="domain" description="Mei2-like C-terminal RNA recognition motif" evidence="2">
    <location>
        <begin position="211"/>
        <end position="316"/>
    </location>
</feature>
<dbReference type="InterPro" id="IPR007201">
    <property type="entry name" value="Mei2-like_Rrm_C"/>
</dbReference>
<dbReference type="Gene3D" id="3.30.70.330">
    <property type="match status" value="1"/>
</dbReference>
<evidence type="ECO:0000256" key="1">
    <source>
        <dbReference type="SAM" id="MobiDB-lite"/>
    </source>
</evidence>
<reference evidence="3" key="1">
    <citation type="submission" date="2023-05" db="EMBL/GenBank/DDBJ databases">
        <authorList>
            <person name="Huff M."/>
        </authorList>
    </citation>
    <scope>NUCLEOTIDE SEQUENCE</scope>
</reference>
<dbReference type="InterPro" id="IPR012677">
    <property type="entry name" value="Nucleotide-bd_a/b_plait_sf"/>
</dbReference>
<dbReference type="AlphaFoldDB" id="A0AAD2DUS2"/>
<keyword evidence="4" id="KW-1185">Reference proteome</keyword>
<feature type="compositionally biased region" description="Basic and acidic residues" evidence="1">
    <location>
        <begin position="185"/>
        <end position="197"/>
    </location>
</feature>
<evidence type="ECO:0000313" key="3">
    <source>
        <dbReference type="EMBL" id="CAI9764050.1"/>
    </source>
</evidence>
<dbReference type="Proteomes" id="UP000834106">
    <property type="component" value="Chromosome 6"/>
</dbReference>
<accession>A0AAD2DUS2</accession>
<evidence type="ECO:0000313" key="4">
    <source>
        <dbReference type="Proteomes" id="UP000834106"/>
    </source>
</evidence>
<sequence>MCFKRYMDSLFHPNKPLNPLAKEWLPSKSQKFPTFHDVLQPKFQPSTSSPLPLLLSPQQAVQPLVTYSVRLPYYNLPLPTLSSYQCVIVYNTNSQSQLFHPSPFTHFQPGGCFFGETGGAFVETKELETGTEMKREENVLKNVENQKVVRSSKANCVNGEKRRTKRFCHPKRFIGRSYRLQEKMDGGKMEWRSKEPESSSTSPLDSCHSEKTTIMIKNIPNQMRRDELMDFLDWCCREYSLEYDFLYLPMDFRTMKNLGYGFVNFTTASGAVKIKKILENYRWGAVVTSQEGFSSKKICEITWAQIQGKEMLKRRFETSIFACDRLDFLPVIMDPPRNGSSSMSSPMVLGKCTAAK</sequence>
<protein>
    <recommendedName>
        <fullName evidence="2">Mei2-like C-terminal RNA recognition motif domain-containing protein</fullName>
    </recommendedName>
</protein>
<dbReference type="EMBL" id="OU503041">
    <property type="protein sequence ID" value="CAI9764050.1"/>
    <property type="molecule type" value="Genomic_DNA"/>
</dbReference>
<name>A0AAD2DUS2_9LAMI</name>
<organism evidence="3 4">
    <name type="scientific">Fraxinus pennsylvanica</name>
    <dbReference type="NCBI Taxonomy" id="56036"/>
    <lineage>
        <taxon>Eukaryota</taxon>
        <taxon>Viridiplantae</taxon>
        <taxon>Streptophyta</taxon>
        <taxon>Embryophyta</taxon>
        <taxon>Tracheophyta</taxon>
        <taxon>Spermatophyta</taxon>
        <taxon>Magnoliopsida</taxon>
        <taxon>eudicotyledons</taxon>
        <taxon>Gunneridae</taxon>
        <taxon>Pentapetalae</taxon>
        <taxon>asterids</taxon>
        <taxon>lamiids</taxon>
        <taxon>Lamiales</taxon>
        <taxon>Oleaceae</taxon>
        <taxon>Oleeae</taxon>
        <taxon>Fraxinus</taxon>
    </lineage>
</organism>
<dbReference type="GO" id="GO:0003676">
    <property type="term" value="F:nucleic acid binding"/>
    <property type="evidence" value="ECO:0007669"/>
    <property type="project" value="InterPro"/>
</dbReference>
<feature type="region of interest" description="Disordered" evidence="1">
    <location>
        <begin position="185"/>
        <end position="207"/>
    </location>
</feature>